<name>A0AAD8Z6R0_9TELE</name>
<sequence>MSFVVVAEDKLEKHSTEMLHITMRQQELQRRLSLLQQMQAFLKNKSLAGTVSEEEEQGLSELEKIKIELQLLSERASELVNKKGLMKKESSGSSEVVVEVKDLSLSPATVHCPACLQQVTTEVRSKIGSTTFFLCFLSMLL</sequence>
<accession>A0AAD8Z6R0</accession>
<dbReference type="AlphaFoldDB" id="A0AAD8Z6R0"/>
<keyword evidence="4" id="KW-1185">Reference proteome</keyword>
<evidence type="ECO:0000313" key="3">
    <source>
        <dbReference type="EMBL" id="KAK1793902.1"/>
    </source>
</evidence>
<dbReference type="Pfam" id="PF10601">
    <property type="entry name" value="zf-LITAF-like"/>
    <property type="match status" value="1"/>
</dbReference>
<evidence type="ECO:0000256" key="1">
    <source>
        <dbReference type="SAM" id="Coils"/>
    </source>
</evidence>
<dbReference type="EMBL" id="JAROKS010000017">
    <property type="protein sequence ID" value="KAK1793902.1"/>
    <property type="molecule type" value="Genomic_DNA"/>
</dbReference>
<proteinExistence type="predicted"/>
<keyword evidence="1" id="KW-0175">Coiled coil</keyword>
<protein>
    <recommendedName>
        <fullName evidence="2">LITAF domain-containing protein</fullName>
    </recommendedName>
</protein>
<dbReference type="Proteomes" id="UP001239994">
    <property type="component" value="Unassembled WGS sequence"/>
</dbReference>
<dbReference type="InterPro" id="IPR006629">
    <property type="entry name" value="LITAF"/>
</dbReference>
<feature type="coiled-coil region" evidence="1">
    <location>
        <begin position="25"/>
        <end position="82"/>
    </location>
</feature>
<reference evidence="3" key="1">
    <citation type="submission" date="2023-03" db="EMBL/GenBank/DDBJ databases">
        <title>Electrophorus voltai genome.</title>
        <authorList>
            <person name="Bian C."/>
        </authorList>
    </citation>
    <scope>NUCLEOTIDE SEQUENCE</scope>
    <source>
        <strain evidence="3">CB-2022</strain>
        <tissue evidence="3">Muscle</tissue>
    </source>
</reference>
<feature type="domain" description="LITAF" evidence="2">
    <location>
        <begin position="107"/>
        <end position="140"/>
    </location>
</feature>
<comment type="caution">
    <text evidence="3">The sequence shown here is derived from an EMBL/GenBank/DDBJ whole genome shotgun (WGS) entry which is preliminary data.</text>
</comment>
<gene>
    <name evidence="3" type="ORF">P4O66_010817</name>
</gene>
<evidence type="ECO:0000313" key="4">
    <source>
        <dbReference type="Proteomes" id="UP001239994"/>
    </source>
</evidence>
<organism evidence="3 4">
    <name type="scientific">Electrophorus voltai</name>
    <dbReference type="NCBI Taxonomy" id="2609070"/>
    <lineage>
        <taxon>Eukaryota</taxon>
        <taxon>Metazoa</taxon>
        <taxon>Chordata</taxon>
        <taxon>Craniata</taxon>
        <taxon>Vertebrata</taxon>
        <taxon>Euteleostomi</taxon>
        <taxon>Actinopterygii</taxon>
        <taxon>Neopterygii</taxon>
        <taxon>Teleostei</taxon>
        <taxon>Ostariophysi</taxon>
        <taxon>Gymnotiformes</taxon>
        <taxon>Gymnotoidei</taxon>
        <taxon>Gymnotidae</taxon>
        <taxon>Electrophorus</taxon>
    </lineage>
</organism>
<evidence type="ECO:0000259" key="2">
    <source>
        <dbReference type="Pfam" id="PF10601"/>
    </source>
</evidence>
<feature type="non-terminal residue" evidence="3">
    <location>
        <position position="141"/>
    </location>
</feature>